<sequence>MAADPGSKLWPLMKRSTIVDYVHHVSVTFIDLENLLDIELESRENCLIIAEEYLITDKRRKNIENLEERDALDLMLLKQQTDGVERCQERHKLLAPRLMEMTTEDMKKLITEFEAQEAILIDYMETVEMPLLPEGTIYDEYIELRDHVDSWLTRLQYRIEDLEDEIENGVERKNCEEYERVWGRGGEFVMIWLLNRALVFILTLH</sequence>
<name>A0A3N4KDC7_9PEZI</name>
<protein>
    <submittedName>
        <fullName evidence="2">Uncharacterized protein</fullName>
    </submittedName>
</protein>
<dbReference type="Proteomes" id="UP000277580">
    <property type="component" value="Unassembled WGS sequence"/>
</dbReference>
<organism evidence="2 3">
    <name type="scientific">Morchella conica CCBAS932</name>
    <dbReference type="NCBI Taxonomy" id="1392247"/>
    <lineage>
        <taxon>Eukaryota</taxon>
        <taxon>Fungi</taxon>
        <taxon>Dikarya</taxon>
        <taxon>Ascomycota</taxon>
        <taxon>Pezizomycotina</taxon>
        <taxon>Pezizomycetes</taxon>
        <taxon>Pezizales</taxon>
        <taxon>Morchellaceae</taxon>
        <taxon>Morchella</taxon>
    </lineage>
</organism>
<evidence type="ECO:0000313" key="3">
    <source>
        <dbReference type="Proteomes" id="UP000277580"/>
    </source>
</evidence>
<feature type="coiled-coil region" evidence="1">
    <location>
        <begin position="152"/>
        <end position="179"/>
    </location>
</feature>
<evidence type="ECO:0000256" key="1">
    <source>
        <dbReference type="SAM" id="Coils"/>
    </source>
</evidence>
<dbReference type="AlphaFoldDB" id="A0A3N4KDC7"/>
<dbReference type="OrthoDB" id="5405539at2759"/>
<evidence type="ECO:0000313" key="2">
    <source>
        <dbReference type="EMBL" id="RPB08490.1"/>
    </source>
</evidence>
<proteinExistence type="predicted"/>
<keyword evidence="3" id="KW-1185">Reference proteome</keyword>
<gene>
    <name evidence="2" type="ORF">P167DRAFT_548857</name>
</gene>
<dbReference type="EMBL" id="ML119162">
    <property type="protein sequence ID" value="RPB08490.1"/>
    <property type="molecule type" value="Genomic_DNA"/>
</dbReference>
<keyword evidence="1" id="KW-0175">Coiled coil</keyword>
<dbReference type="InParanoid" id="A0A3N4KDC7"/>
<accession>A0A3N4KDC7</accession>
<reference evidence="2 3" key="1">
    <citation type="journal article" date="2018" name="Nat. Ecol. Evol.">
        <title>Pezizomycetes genomes reveal the molecular basis of ectomycorrhizal truffle lifestyle.</title>
        <authorList>
            <person name="Murat C."/>
            <person name="Payen T."/>
            <person name="Noel B."/>
            <person name="Kuo A."/>
            <person name="Morin E."/>
            <person name="Chen J."/>
            <person name="Kohler A."/>
            <person name="Krizsan K."/>
            <person name="Balestrini R."/>
            <person name="Da Silva C."/>
            <person name="Montanini B."/>
            <person name="Hainaut M."/>
            <person name="Levati E."/>
            <person name="Barry K.W."/>
            <person name="Belfiori B."/>
            <person name="Cichocki N."/>
            <person name="Clum A."/>
            <person name="Dockter R.B."/>
            <person name="Fauchery L."/>
            <person name="Guy J."/>
            <person name="Iotti M."/>
            <person name="Le Tacon F."/>
            <person name="Lindquist E.A."/>
            <person name="Lipzen A."/>
            <person name="Malagnac F."/>
            <person name="Mello A."/>
            <person name="Molinier V."/>
            <person name="Miyauchi S."/>
            <person name="Poulain J."/>
            <person name="Riccioni C."/>
            <person name="Rubini A."/>
            <person name="Sitrit Y."/>
            <person name="Splivallo R."/>
            <person name="Traeger S."/>
            <person name="Wang M."/>
            <person name="Zifcakova L."/>
            <person name="Wipf D."/>
            <person name="Zambonelli A."/>
            <person name="Paolocci F."/>
            <person name="Nowrousian M."/>
            <person name="Ottonello S."/>
            <person name="Baldrian P."/>
            <person name="Spatafora J.W."/>
            <person name="Henrissat B."/>
            <person name="Nagy L.G."/>
            <person name="Aury J.M."/>
            <person name="Wincker P."/>
            <person name="Grigoriev I.V."/>
            <person name="Bonfante P."/>
            <person name="Martin F.M."/>
        </authorList>
    </citation>
    <scope>NUCLEOTIDE SEQUENCE [LARGE SCALE GENOMIC DNA]</scope>
    <source>
        <strain evidence="2 3">CCBAS932</strain>
    </source>
</reference>